<dbReference type="SUPFAM" id="SSF54909">
    <property type="entry name" value="Dimeric alpha+beta barrel"/>
    <property type="match status" value="1"/>
</dbReference>
<keyword evidence="2" id="KW-0503">Monooxygenase</keyword>
<name>A0ABR9QE07_9BACI</name>
<dbReference type="PANTHER" id="PTHR34474:SF2">
    <property type="entry name" value="SIGNAL TRANSDUCTION PROTEIN TRAP"/>
    <property type="match status" value="1"/>
</dbReference>
<dbReference type="Proteomes" id="UP001516662">
    <property type="component" value="Unassembled WGS sequence"/>
</dbReference>
<organism evidence="2 3">
    <name type="scientific">Litchfieldia luteola</name>
    <dbReference type="NCBI Taxonomy" id="682179"/>
    <lineage>
        <taxon>Bacteria</taxon>
        <taxon>Bacillati</taxon>
        <taxon>Bacillota</taxon>
        <taxon>Bacilli</taxon>
        <taxon>Bacillales</taxon>
        <taxon>Bacillaceae</taxon>
        <taxon>Litchfieldia</taxon>
    </lineage>
</organism>
<sequence length="166" mass="19434">MKAFITFGTVDFLEKKKMANPTEEILLLQSEENSMLYHETEKDSIFKEPKKFEVLLSNGAFPDKGFTTVNYIPVTDESKPMFEYTFKSEVNRLAQQEGFIALRFLRPLKGGTYTVLTIWENELSYNVWHKSEEHKVFQSKIADQQHKIVYPSPAYVKEYYIVSPKE</sequence>
<dbReference type="GO" id="GO:0004497">
    <property type="term" value="F:monooxygenase activity"/>
    <property type="evidence" value="ECO:0007669"/>
    <property type="project" value="UniProtKB-KW"/>
</dbReference>
<dbReference type="InterPro" id="IPR007138">
    <property type="entry name" value="ABM_dom"/>
</dbReference>
<dbReference type="PROSITE" id="PS51725">
    <property type="entry name" value="ABM"/>
    <property type="match status" value="1"/>
</dbReference>
<dbReference type="InterPro" id="IPR050404">
    <property type="entry name" value="Heme-degrading_MO"/>
</dbReference>
<protein>
    <submittedName>
        <fullName evidence="2">Antibiotic biosynthesis monooxygenase</fullName>
    </submittedName>
</protein>
<feature type="domain" description="ABM" evidence="1">
    <location>
        <begin position="66"/>
        <end position="157"/>
    </location>
</feature>
<evidence type="ECO:0000259" key="1">
    <source>
        <dbReference type="PROSITE" id="PS51725"/>
    </source>
</evidence>
<accession>A0ABR9QE07</accession>
<dbReference type="Gene3D" id="3.30.70.100">
    <property type="match status" value="1"/>
</dbReference>
<comment type="caution">
    <text evidence="2">The sequence shown here is derived from an EMBL/GenBank/DDBJ whole genome shotgun (WGS) entry which is preliminary data.</text>
</comment>
<dbReference type="InterPro" id="IPR011008">
    <property type="entry name" value="Dimeric_a/b-barrel"/>
</dbReference>
<reference evidence="2 3" key="1">
    <citation type="submission" date="2020-10" db="EMBL/GenBank/DDBJ databases">
        <title>Bacillus sp. HD4P25, an endophyte from a halophyte.</title>
        <authorList>
            <person name="Sun J.-Q."/>
        </authorList>
    </citation>
    <scope>NUCLEOTIDE SEQUENCE [LARGE SCALE GENOMIC DNA]</scope>
    <source>
        <strain evidence="2 3">YIM 93174</strain>
    </source>
</reference>
<dbReference type="PANTHER" id="PTHR34474">
    <property type="entry name" value="SIGNAL TRANSDUCTION PROTEIN TRAP"/>
    <property type="match status" value="1"/>
</dbReference>
<proteinExistence type="predicted"/>
<keyword evidence="2" id="KW-0560">Oxidoreductase</keyword>
<keyword evidence="3" id="KW-1185">Reference proteome</keyword>
<evidence type="ECO:0000313" key="3">
    <source>
        <dbReference type="Proteomes" id="UP001516662"/>
    </source>
</evidence>
<dbReference type="EMBL" id="JADCLJ010000006">
    <property type="protein sequence ID" value="MBE4906726.1"/>
    <property type="molecule type" value="Genomic_DNA"/>
</dbReference>
<evidence type="ECO:0000313" key="2">
    <source>
        <dbReference type="EMBL" id="MBE4906726.1"/>
    </source>
</evidence>
<dbReference type="Pfam" id="PF03992">
    <property type="entry name" value="ABM"/>
    <property type="match status" value="1"/>
</dbReference>
<dbReference type="RefSeq" id="WP_193534222.1">
    <property type="nucleotide sequence ID" value="NZ_JADCLJ010000006.1"/>
</dbReference>
<gene>
    <name evidence="2" type="ORF">IMZ08_01480</name>
</gene>